<dbReference type="Proteomes" id="UP000309594">
    <property type="component" value="Unassembled WGS sequence"/>
</dbReference>
<evidence type="ECO:0000313" key="3">
    <source>
        <dbReference type="Proteomes" id="UP000309594"/>
    </source>
</evidence>
<sequence>MAALKQILAKKTDNELLFYIENVDKHTEEAVKLALNELQERKVQLPEGITEHIEAQLNAKTLLRDQKRENPWKQNIVDDLDAPLFYSQTAIYIFSILFSVFFGAFMLASNCKDVGKPRWPVILSGFSYSLLTIVILEYYDLSTPYTYIANTIGITFMYHLFWTRYIDAQTKYRAKPIWKPLVIAAVIFIPFIAMIIYNTPK</sequence>
<protein>
    <submittedName>
        <fullName evidence="2">Uncharacterized protein</fullName>
    </submittedName>
</protein>
<gene>
    <name evidence="2" type="ORF">FBD94_06345</name>
</gene>
<keyword evidence="1" id="KW-0472">Membrane</keyword>
<keyword evidence="1" id="KW-0812">Transmembrane</keyword>
<dbReference type="RefSeq" id="WP_136879515.1">
    <property type="nucleotide sequence ID" value="NZ_SWDX01000002.1"/>
</dbReference>
<organism evidence="2 3">
    <name type="scientific">Pedobacter hiemivivus</name>
    <dbReference type="NCBI Taxonomy" id="2530454"/>
    <lineage>
        <taxon>Bacteria</taxon>
        <taxon>Pseudomonadati</taxon>
        <taxon>Bacteroidota</taxon>
        <taxon>Sphingobacteriia</taxon>
        <taxon>Sphingobacteriales</taxon>
        <taxon>Sphingobacteriaceae</taxon>
        <taxon>Pedobacter</taxon>
    </lineage>
</organism>
<feature type="transmembrane region" description="Helical" evidence="1">
    <location>
        <begin position="119"/>
        <end position="139"/>
    </location>
</feature>
<reference evidence="2 3" key="1">
    <citation type="submission" date="2019-04" db="EMBL/GenBank/DDBJ databases">
        <title>Pedobacter sp. RP-1-16 sp. nov., isolated from Arctic soil.</title>
        <authorList>
            <person name="Dahal R.H."/>
            <person name="Kim D.-U."/>
        </authorList>
    </citation>
    <scope>NUCLEOTIDE SEQUENCE [LARGE SCALE GENOMIC DNA]</scope>
    <source>
        <strain evidence="2 3">RP-1-16</strain>
    </source>
</reference>
<feature type="transmembrane region" description="Helical" evidence="1">
    <location>
        <begin position="145"/>
        <end position="165"/>
    </location>
</feature>
<evidence type="ECO:0000256" key="1">
    <source>
        <dbReference type="SAM" id="Phobius"/>
    </source>
</evidence>
<dbReference type="AlphaFoldDB" id="A0A4U1GKP4"/>
<evidence type="ECO:0000313" key="2">
    <source>
        <dbReference type="EMBL" id="TKC63959.1"/>
    </source>
</evidence>
<feature type="transmembrane region" description="Helical" evidence="1">
    <location>
        <begin position="89"/>
        <end position="107"/>
    </location>
</feature>
<keyword evidence="1" id="KW-1133">Transmembrane helix</keyword>
<accession>A0A4U1GKP4</accession>
<proteinExistence type="predicted"/>
<feature type="transmembrane region" description="Helical" evidence="1">
    <location>
        <begin position="177"/>
        <end position="197"/>
    </location>
</feature>
<name>A0A4U1GKP4_9SPHI</name>
<comment type="caution">
    <text evidence="2">The sequence shown here is derived from an EMBL/GenBank/DDBJ whole genome shotgun (WGS) entry which is preliminary data.</text>
</comment>
<dbReference type="EMBL" id="SWDX01000002">
    <property type="protein sequence ID" value="TKC63959.1"/>
    <property type="molecule type" value="Genomic_DNA"/>
</dbReference>